<evidence type="ECO:0000313" key="11">
    <source>
        <dbReference type="WBParaSite" id="jg22529"/>
    </source>
</evidence>
<evidence type="ECO:0000313" key="10">
    <source>
        <dbReference type="Proteomes" id="UP000887574"/>
    </source>
</evidence>
<dbReference type="PANTHER" id="PTHR22907">
    <property type="entry name" value="GH04558P"/>
    <property type="match status" value="1"/>
</dbReference>
<dbReference type="InterPro" id="IPR056953">
    <property type="entry name" value="CUT_N"/>
</dbReference>
<dbReference type="GO" id="GO:0042302">
    <property type="term" value="F:structural constituent of cuticle"/>
    <property type="evidence" value="ECO:0007669"/>
    <property type="project" value="UniProtKB-KW"/>
</dbReference>
<evidence type="ECO:0000256" key="2">
    <source>
        <dbReference type="ARBA" id="ARBA00022460"/>
    </source>
</evidence>
<dbReference type="InterPro" id="IPR057475">
    <property type="entry name" value="CUT_C"/>
</dbReference>
<reference evidence="11" key="1">
    <citation type="submission" date="2022-11" db="UniProtKB">
        <authorList>
            <consortium name="WormBaseParasite"/>
        </authorList>
    </citation>
    <scope>IDENTIFICATION</scope>
</reference>
<dbReference type="Proteomes" id="UP000887574">
    <property type="component" value="Unplaced"/>
</dbReference>
<evidence type="ECO:0000256" key="4">
    <source>
        <dbReference type="ARBA" id="ARBA00022692"/>
    </source>
</evidence>
<feature type="chain" id="PRO_5037573985" evidence="8">
    <location>
        <begin position="31"/>
        <end position="258"/>
    </location>
</feature>
<dbReference type="Pfam" id="PF25301">
    <property type="entry name" value="CUT_C"/>
    <property type="match status" value="1"/>
</dbReference>
<keyword evidence="10" id="KW-1185">Reference proteome</keyword>
<evidence type="ECO:0000256" key="1">
    <source>
        <dbReference type="ARBA" id="ARBA00004251"/>
    </source>
</evidence>
<name>A0A915DQC7_9BILA</name>
<sequence>MILTRTMGGMGRWMACTSILLALIRPFVGAIPVDNGVEGEPTIECGADAIEVTFKTRNAFNGRLYVKGRYGQGDCQNEQIGRSFTGITLSFNTCSVQRLRSLNPKGIFASTTVVISFHPIFVTKVDRVYHVQCFYMESEKTVNQQIQVSDITTAFITHQVPMPICRYEILEGGPSGTPLQFAVVVYHKWTCDTETQETFCMIVHTCFVDDATGSNGTSVQMINDQGCALDKYLLNNLEYPTDLIAGQEAHIFKYGFLH</sequence>
<keyword evidence="3" id="KW-1003">Cell membrane</keyword>
<dbReference type="PROSITE" id="PS51034">
    <property type="entry name" value="ZP_2"/>
    <property type="match status" value="1"/>
</dbReference>
<evidence type="ECO:0000256" key="5">
    <source>
        <dbReference type="ARBA" id="ARBA00022729"/>
    </source>
</evidence>
<keyword evidence="5 8" id="KW-0732">Signal</keyword>
<keyword evidence="2" id="KW-0193">Cuticle</keyword>
<feature type="signal peptide" evidence="8">
    <location>
        <begin position="1"/>
        <end position="30"/>
    </location>
</feature>
<keyword evidence="6" id="KW-1133">Transmembrane helix</keyword>
<dbReference type="InterPro" id="IPR051962">
    <property type="entry name" value="Cuticlin"/>
</dbReference>
<dbReference type="Pfam" id="PF25057">
    <property type="entry name" value="CUT_N"/>
    <property type="match status" value="1"/>
</dbReference>
<dbReference type="WBParaSite" id="jg22529">
    <property type="protein sequence ID" value="jg22529"/>
    <property type="gene ID" value="jg22529"/>
</dbReference>
<accession>A0A915DQC7</accession>
<dbReference type="InterPro" id="IPR001507">
    <property type="entry name" value="ZP_dom"/>
</dbReference>
<evidence type="ECO:0000256" key="3">
    <source>
        <dbReference type="ARBA" id="ARBA00022475"/>
    </source>
</evidence>
<dbReference type="SMART" id="SM00241">
    <property type="entry name" value="ZP"/>
    <property type="match status" value="1"/>
</dbReference>
<dbReference type="AlphaFoldDB" id="A0A915DQC7"/>
<proteinExistence type="predicted"/>
<evidence type="ECO:0000259" key="9">
    <source>
        <dbReference type="PROSITE" id="PS51034"/>
    </source>
</evidence>
<organism evidence="10 11">
    <name type="scientific">Ditylenchus dipsaci</name>
    <dbReference type="NCBI Taxonomy" id="166011"/>
    <lineage>
        <taxon>Eukaryota</taxon>
        <taxon>Metazoa</taxon>
        <taxon>Ecdysozoa</taxon>
        <taxon>Nematoda</taxon>
        <taxon>Chromadorea</taxon>
        <taxon>Rhabditida</taxon>
        <taxon>Tylenchina</taxon>
        <taxon>Tylenchomorpha</taxon>
        <taxon>Sphaerularioidea</taxon>
        <taxon>Anguinidae</taxon>
        <taxon>Anguininae</taxon>
        <taxon>Ditylenchus</taxon>
    </lineage>
</organism>
<evidence type="ECO:0000256" key="6">
    <source>
        <dbReference type="ARBA" id="ARBA00022989"/>
    </source>
</evidence>
<comment type="subcellular location">
    <subcellularLocation>
        <location evidence="1">Cell membrane</location>
        <topology evidence="1">Single-pass type I membrane protein</topology>
    </subcellularLocation>
</comment>
<keyword evidence="4" id="KW-0812">Transmembrane</keyword>
<dbReference type="GO" id="GO:0005886">
    <property type="term" value="C:plasma membrane"/>
    <property type="evidence" value="ECO:0007669"/>
    <property type="project" value="UniProtKB-SubCell"/>
</dbReference>
<protein>
    <submittedName>
        <fullName evidence="11">ZP domain-containing protein</fullName>
    </submittedName>
</protein>
<keyword evidence="7" id="KW-0472">Membrane</keyword>
<dbReference type="PANTHER" id="PTHR22907:SF51">
    <property type="entry name" value="CUTICLIN-1"/>
    <property type="match status" value="1"/>
</dbReference>
<feature type="domain" description="ZP" evidence="9">
    <location>
        <begin position="44"/>
        <end position="258"/>
    </location>
</feature>
<evidence type="ECO:0000256" key="8">
    <source>
        <dbReference type="SAM" id="SignalP"/>
    </source>
</evidence>
<evidence type="ECO:0000256" key="7">
    <source>
        <dbReference type="ARBA" id="ARBA00023136"/>
    </source>
</evidence>